<proteinExistence type="predicted"/>
<evidence type="ECO:0000313" key="5">
    <source>
        <dbReference type="Proteomes" id="UP000177709"/>
    </source>
</evidence>
<reference evidence="4 5" key="1">
    <citation type="submission" date="2016-10" db="EMBL/GenBank/DDBJ databases">
        <title>Whole genome sequence of hyper active fibrinolysis bacterium Bacillus pumilus strain VV3 isolated from fermented rice.</title>
        <authorList>
            <person name="Mariadas V.A."/>
            <person name="Vijayaraghavan P."/>
            <person name="Dhandapani V."/>
        </authorList>
    </citation>
    <scope>NUCLEOTIDE SEQUENCE [LARGE SCALE GENOMIC DNA]</scope>
    <source>
        <strain evidence="4 5">VV3</strain>
    </source>
</reference>
<dbReference type="RefSeq" id="WP_071168902.1">
    <property type="nucleotide sequence ID" value="NZ_CP017786.1"/>
</dbReference>
<dbReference type="AlphaFoldDB" id="A0AAC9II78"/>
<dbReference type="NCBIfam" id="TIGR00426">
    <property type="entry name" value="competence protein ComEA helix-hairpin-helix repeat region"/>
    <property type="match status" value="1"/>
</dbReference>
<dbReference type="InterPro" id="IPR010994">
    <property type="entry name" value="RuvA_2-like"/>
</dbReference>
<dbReference type="Pfam" id="PF12836">
    <property type="entry name" value="HHH_3"/>
    <property type="match status" value="1"/>
</dbReference>
<keyword evidence="2" id="KW-0472">Membrane</keyword>
<sequence length="213" mass="23472">MKGLILLKKYRLYVAAAIIIAAIISFLFLAGKKENSAEPSVLKETKDMSITLEDKQESAENESSSIVVEVKGAVRKPGVYSFRPEDRVEDAIKRAGGFTRKADTFDINQAAKLQDSMMIYVRKQGEEGRQMQPAAADTSSGNSSKNEMSQVVNVNQADAAELQTINGIGPAKAEAIIAYREEHGEFQQIEDLRNISGFGEKTIERLKNQLTVK</sequence>
<dbReference type="Proteomes" id="UP000177709">
    <property type="component" value="Chromosome"/>
</dbReference>
<dbReference type="InterPro" id="IPR051675">
    <property type="entry name" value="Endo/Exo/Phosphatase_dom_1"/>
</dbReference>
<gene>
    <name evidence="4" type="ORF">BK049_15475</name>
</gene>
<keyword evidence="2" id="KW-0812">Transmembrane</keyword>
<dbReference type="PANTHER" id="PTHR21180:SF32">
    <property type="entry name" value="ENDONUCLEASE_EXONUCLEASE_PHOSPHATASE FAMILY DOMAIN-CONTAINING PROTEIN 1"/>
    <property type="match status" value="1"/>
</dbReference>
<dbReference type="SMART" id="SM00278">
    <property type="entry name" value="HhH1"/>
    <property type="match status" value="2"/>
</dbReference>
<keyword evidence="2" id="KW-1133">Transmembrane helix</keyword>
<accession>A0AAC9II78</accession>
<dbReference type="KEGG" id="bxi:BK049_15475"/>
<dbReference type="InterPro" id="IPR004509">
    <property type="entry name" value="Competence_ComEA_HhH"/>
</dbReference>
<dbReference type="Pfam" id="PF10531">
    <property type="entry name" value="SLBB"/>
    <property type="match status" value="1"/>
</dbReference>
<protein>
    <submittedName>
        <fullName evidence="4">Competence protein ComEA</fullName>
    </submittedName>
</protein>
<organism evidence="4 5">
    <name type="scientific">Bacillus xiamenensis</name>
    <dbReference type="NCBI Taxonomy" id="1178537"/>
    <lineage>
        <taxon>Bacteria</taxon>
        <taxon>Bacillati</taxon>
        <taxon>Bacillota</taxon>
        <taxon>Bacilli</taxon>
        <taxon>Bacillales</taxon>
        <taxon>Bacillaceae</taxon>
        <taxon>Bacillus</taxon>
    </lineage>
</organism>
<feature type="compositionally biased region" description="Polar residues" evidence="1">
    <location>
        <begin position="137"/>
        <end position="148"/>
    </location>
</feature>
<feature type="domain" description="Helix-hairpin-helix DNA-binding motif class 1" evidence="3">
    <location>
        <begin position="190"/>
        <end position="209"/>
    </location>
</feature>
<dbReference type="GO" id="GO:0003677">
    <property type="term" value="F:DNA binding"/>
    <property type="evidence" value="ECO:0007669"/>
    <property type="project" value="InterPro"/>
</dbReference>
<evidence type="ECO:0000259" key="3">
    <source>
        <dbReference type="SMART" id="SM00278"/>
    </source>
</evidence>
<feature type="transmembrane region" description="Helical" evidence="2">
    <location>
        <begin position="12"/>
        <end position="31"/>
    </location>
</feature>
<dbReference type="SUPFAM" id="SSF47781">
    <property type="entry name" value="RuvA domain 2-like"/>
    <property type="match status" value="1"/>
</dbReference>
<dbReference type="PANTHER" id="PTHR21180">
    <property type="entry name" value="ENDONUCLEASE/EXONUCLEASE/PHOSPHATASE FAMILY DOMAIN-CONTAINING PROTEIN 1"/>
    <property type="match status" value="1"/>
</dbReference>
<dbReference type="GO" id="GO:0015628">
    <property type="term" value="P:protein secretion by the type II secretion system"/>
    <property type="evidence" value="ECO:0007669"/>
    <property type="project" value="TreeGrafter"/>
</dbReference>
<name>A0AAC9II78_9BACI</name>
<dbReference type="Gene3D" id="1.10.150.310">
    <property type="entry name" value="Tex RuvX-like domain-like"/>
    <property type="match status" value="1"/>
</dbReference>
<feature type="region of interest" description="Disordered" evidence="1">
    <location>
        <begin position="126"/>
        <end position="148"/>
    </location>
</feature>
<dbReference type="InterPro" id="IPR003583">
    <property type="entry name" value="Hlx-hairpin-Hlx_DNA-bd_motif"/>
</dbReference>
<dbReference type="InterPro" id="IPR019554">
    <property type="entry name" value="Soluble_ligand-bd"/>
</dbReference>
<evidence type="ECO:0000256" key="2">
    <source>
        <dbReference type="SAM" id="Phobius"/>
    </source>
</evidence>
<evidence type="ECO:0000256" key="1">
    <source>
        <dbReference type="SAM" id="MobiDB-lite"/>
    </source>
</evidence>
<dbReference type="GO" id="GO:0006281">
    <property type="term" value="P:DNA repair"/>
    <property type="evidence" value="ECO:0007669"/>
    <property type="project" value="InterPro"/>
</dbReference>
<feature type="domain" description="Helix-hairpin-helix DNA-binding motif class 1" evidence="3">
    <location>
        <begin position="160"/>
        <end position="179"/>
    </location>
</feature>
<evidence type="ECO:0000313" key="4">
    <source>
        <dbReference type="EMBL" id="AOZ89967.1"/>
    </source>
</evidence>
<dbReference type="GO" id="GO:0015627">
    <property type="term" value="C:type II protein secretion system complex"/>
    <property type="evidence" value="ECO:0007669"/>
    <property type="project" value="TreeGrafter"/>
</dbReference>
<dbReference type="Gene3D" id="3.10.560.10">
    <property type="entry name" value="Outer membrane lipoprotein wza domain like"/>
    <property type="match status" value="1"/>
</dbReference>
<dbReference type="EMBL" id="CP017786">
    <property type="protein sequence ID" value="AOZ89967.1"/>
    <property type="molecule type" value="Genomic_DNA"/>
</dbReference>